<accession>A0AAW5QZS0</accession>
<keyword evidence="12" id="KW-0969">Cilium</keyword>
<evidence type="ECO:0000256" key="3">
    <source>
        <dbReference type="ARBA" id="ARBA00020392"/>
    </source>
</evidence>
<evidence type="ECO:0000256" key="1">
    <source>
        <dbReference type="ARBA" id="ARBA00004413"/>
    </source>
</evidence>
<feature type="region of interest" description="Disordered" evidence="11">
    <location>
        <begin position="107"/>
        <end position="137"/>
    </location>
</feature>
<keyword evidence="10" id="KW-1006">Bacterial flagellum protein export</keyword>
<comment type="caution">
    <text evidence="12">The sequence shown here is derived from an EMBL/GenBank/DDBJ whole genome shotgun (WGS) entry which is preliminary data.</text>
</comment>
<dbReference type="Pfam" id="PF02050">
    <property type="entry name" value="FliJ"/>
    <property type="match status" value="1"/>
</dbReference>
<organism evidence="12 13">
    <name type="scientific">Microbaculum marinisediminis</name>
    <dbReference type="NCBI Taxonomy" id="2931392"/>
    <lineage>
        <taxon>Bacteria</taxon>
        <taxon>Pseudomonadati</taxon>
        <taxon>Pseudomonadota</taxon>
        <taxon>Alphaproteobacteria</taxon>
        <taxon>Hyphomicrobiales</taxon>
        <taxon>Tepidamorphaceae</taxon>
        <taxon>Microbaculum</taxon>
    </lineage>
</organism>
<sequence>MKSRDSLIRLKRFQVDDKRRQVTQIETMIADFERMADELDRQIVEEEQRVGVTDIAHFAYPTFAKAAMQRRDNLKGSVDGLKEQLASAQSQLAEAFEELKKVEMLEERNVERERQSENQRSQAEMDSIGLAMHLRAG</sequence>
<protein>
    <recommendedName>
        <fullName evidence="3">Flagellar FliJ protein</fullName>
    </recommendedName>
</protein>
<evidence type="ECO:0000256" key="10">
    <source>
        <dbReference type="ARBA" id="ARBA00023225"/>
    </source>
</evidence>
<comment type="subcellular location">
    <subcellularLocation>
        <location evidence="1">Cell membrane</location>
        <topology evidence="1">Peripheral membrane protein</topology>
        <orientation evidence="1">Cytoplasmic side</orientation>
    </subcellularLocation>
</comment>
<dbReference type="GO" id="GO:0006935">
    <property type="term" value="P:chemotaxis"/>
    <property type="evidence" value="ECO:0007669"/>
    <property type="project" value="UniProtKB-KW"/>
</dbReference>
<dbReference type="GO" id="GO:0009288">
    <property type="term" value="C:bacterial-type flagellum"/>
    <property type="evidence" value="ECO:0007669"/>
    <property type="project" value="InterPro"/>
</dbReference>
<evidence type="ECO:0000256" key="4">
    <source>
        <dbReference type="ARBA" id="ARBA00022448"/>
    </source>
</evidence>
<keyword evidence="8" id="KW-0653">Protein transport</keyword>
<dbReference type="Proteomes" id="UP001320898">
    <property type="component" value="Unassembled WGS sequence"/>
</dbReference>
<dbReference type="GO" id="GO:0015031">
    <property type="term" value="P:protein transport"/>
    <property type="evidence" value="ECO:0007669"/>
    <property type="project" value="UniProtKB-KW"/>
</dbReference>
<evidence type="ECO:0000313" key="12">
    <source>
        <dbReference type="EMBL" id="MCT8971765.1"/>
    </source>
</evidence>
<dbReference type="InterPro" id="IPR012823">
    <property type="entry name" value="Flagell_FliJ"/>
</dbReference>
<dbReference type="GO" id="GO:0005886">
    <property type="term" value="C:plasma membrane"/>
    <property type="evidence" value="ECO:0007669"/>
    <property type="project" value="UniProtKB-SubCell"/>
</dbReference>
<dbReference type="Gene3D" id="1.10.287.1700">
    <property type="match status" value="1"/>
</dbReference>
<keyword evidence="12" id="KW-0282">Flagellum</keyword>
<keyword evidence="6" id="KW-0145">Chemotaxis</keyword>
<dbReference type="GO" id="GO:0044781">
    <property type="term" value="P:bacterial-type flagellum organization"/>
    <property type="evidence" value="ECO:0007669"/>
    <property type="project" value="UniProtKB-KW"/>
</dbReference>
<keyword evidence="4" id="KW-0813">Transport</keyword>
<keyword evidence="7" id="KW-1005">Bacterial flagellum biogenesis</keyword>
<name>A0AAW5QZS0_9HYPH</name>
<evidence type="ECO:0000313" key="13">
    <source>
        <dbReference type="Proteomes" id="UP001320898"/>
    </source>
</evidence>
<dbReference type="NCBIfam" id="TIGR02473">
    <property type="entry name" value="flagell_FliJ"/>
    <property type="match status" value="1"/>
</dbReference>
<dbReference type="RefSeq" id="WP_261615337.1">
    <property type="nucleotide sequence ID" value="NZ_JALIDZ010000003.1"/>
</dbReference>
<dbReference type="AlphaFoldDB" id="A0AAW5QZS0"/>
<evidence type="ECO:0000256" key="5">
    <source>
        <dbReference type="ARBA" id="ARBA00022475"/>
    </source>
</evidence>
<reference evidence="12 13" key="1">
    <citation type="submission" date="2022-04" db="EMBL/GenBank/DDBJ databases">
        <authorList>
            <person name="Ye Y.-Q."/>
            <person name="Du Z.-J."/>
        </authorList>
    </citation>
    <scope>NUCLEOTIDE SEQUENCE [LARGE SCALE GENOMIC DNA]</scope>
    <source>
        <strain evidence="12 13">A6E488</strain>
    </source>
</reference>
<keyword evidence="12" id="KW-0966">Cell projection</keyword>
<dbReference type="InterPro" id="IPR053716">
    <property type="entry name" value="Flag_assembly_chemotaxis_eff"/>
</dbReference>
<evidence type="ECO:0000256" key="2">
    <source>
        <dbReference type="ARBA" id="ARBA00010004"/>
    </source>
</evidence>
<dbReference type="EMBL" id="JALIDZ010000003">
    <property type="protein sequence ID" value="MCT8971765.1"/>
    <property type="molecule type" value="Genomic_DNA"/>
</dbReference>
<keyword evidence="13" id="KW-1185">Reference proteome</keyword>
<gene>
    <name evidence="12" type="primary">fliJ</name>
    <name evidence="12" type="ORF">MUB46_07855</name>
</gene>
<evidence type="ECO:0000256" key="6">
    <source>
        <dbReference type="ARBA" id="ARBA00022500"/>
    </source>
</evidence>
<proteinExistence type="inferred from homology"/>
<evidence type="ECO:0000256" key="11">
    <source>
        <dbReference type="SAM" id="MobiDB-lite"/>
    </source>
</evidence>
<evidence type="ECO:0000256" key="7">
    <source>
        <dbReference type="ARBA" id="ARBA00022795"/>
    </source>
</evidence>
<dbReference type="GO" id="GO:0071973">
    <property type="term" value="P:bacterial-type flagellum-dependent cell motility"/>
    <property type="evidence" value="ECO:0007669"/>
    <property type="project" value="InterPro"/>
</dbReference>
<evidence type="ECO:0000256" key="8">
    <source>
        <dbReference type="ARBA" id="ARBA00022927"/>
    </source>
</evidence>
<keyword evidence="5" id="KW-1003">Cell membrane</keyword>
<comment type="similarity">
    <text evidence="2">Belongs to the FliJ family.</text>
</comment>
<keyword evidence="9" id="KW-0472">Membrane</keyword>
<feature type="compositionally biased region" description="Basic and acidic residues" evidence="11">
    <location>
        <begin position="107"/>
        <end position="117"/>
    </location>
</feature>
<evidence type="ECO:0000256" key="9">
    <source>
        <dbReference type="ARBA" id="ARBA00023136"/>
    </source>
</evidence>